<evidence type="ECO:0000313" key="1">
    <source>
        <dbReference type="EMBL" id="KKL11927.1"/>
    </source>
</evidence>
<reference evidence="1" key="1">
    <citation type="journal article" date="2015" name="Nature">
        <title>Complex archaea that bridge the gap between prokaryotes and eukaryotes.</title>
        <authorList>
            <person name="Spang A."/>
            <person name="Saw J.H."/>
            <person name="Jorgensen S.L."/>
            <person name="Zaremba-Niedzwiedzka K."/>
            <person name="Martijn J."/>
            <person name="Lind A.E."/>
            <person name="van Eijk R."/>
            <person name="Schleper C."/>
            <person name="Guy L."/>
            <person name="Ettema T.J."/>
        </authorList>
    </citation>
    <scope>NUCLEOTIDE SEQUENCE</scope>
</reference>
<dbReference type="AlphaFoldDB" id="A0A0F9BDJ5"/>
<dbReference type="EMBL" id="LAZR01041462">
    <property type="protein sequence ID" value="KKL11927.1"/>
    <property type="molecule type" value="Genomic_DNA"/>
</dbReference>
<name>A0A0F9BDJ5_9ZZZZ</name>
<gene>
    <name evidence="1" type="ORF">LCGC14_2540880</name>
</gene>
<protein>
    <submittedName>
        <fullName evidence="1">Uncharacterized protein</fullName>
    </submittedName>
</protein>
<sequence length="94" mass="10416">MTLVVFRKDKEKGGDVFALFPTIASDVDGFYCMSYQHVGQHSGASYPLCIKNSRPATPAEYADLQAELVSIGYDDLKVCKRETAYALGLVVRYD</sequence>
<accession>A0A0F9BDJ5</accession>
<organism evidence="1">
    <name type="scientific">marine sediment metagenome</name>
    <dbReference type="NCBI Taxonomy" id="412755"/>
    <lineage>
        <taxon>unclassified sequences</taxon>
        <taxon>metagenomes</taxon>
        <taxon>ecological metagenomes</taxon>
    </lineage>
</organism>
<comment type="caution">
    <text evidence="1">The sequence shown here is derived from an EMBL/GenBank/DDBJ whole genome shotgun (WGS) entry which is preliminary data.</text>
</comment>
<proteinExistence type="predicted"/>